<protein>
    <recommendedName>
        <fullName evidence="1">F-box domain-containing protein</fullName>
    </recommendedName>
</protein>
<dbReference type="InterPro" id="IPR025886">
    <property type="entry name" value="PP2-like"/>
</dbReference>
<dbReference type="AlphaFoldDB" id="A0AAV6L735"/>
<accession>A0AAV6L735</accession>
<dbReference type="Pfam" id="PF12937">
    <property type="entry name" value="F-box-like"/>
    <property type="match status" value="1"/>
</dbReference>
<dbReference type="InterPro" id="IPR001810">
    <property type="entry name" value="F-box_dom"/>
</dbReference>
<sequence length="273" mass="30771">MKMDFFSELPEGCGSVILSLLSPRDVCRSSAISKGFKSVADSDAVWDRFLPSDHREIVSRSVSPVPFSSKKQLYFRLADSPILLDGGKLSFALDKASGKKCFMLGARELTITWGSSPQYWKWMSLPQSTFSEVARLLAVCWFDITGKIEARLLSPKITYVAYLVFEMREVNYGFNSLPINASVRFVGEKGDKEEDEITNIIFLKPQQSGPEMSAARGLHPQKRMDNWMEIELGEFFNGRDSGEVEMRLMEVKRGNWKGGIVIEGIELRPKCVS</sequence>
<dbReference type="PROSITE" id="PS50181">
    <property type="entry name" value="FBOX"/>
    <property type="match status" value="1"/>
</dbReference>
<comment type="caution">
    <text evidence="2">The sequence shown here is derived from an EMBL/GenBank/DDBJ whole genome shotgun (WGS) entry which is preliminary data.</text>
</comment>
<dbReference type="Pfam" id="PF14299">
    <property type="entry name" value="PP2"/>
    <property type="match status" value="1"/>
</dbReference>
<dbReference type="PANTHER" id="PTHR32278">
    <property type="entry name" value="F-BOX DOMAIN-CONTAINING PROTEIN"/>
    <property type="match status" value="1"/>
</dbReference>
<evidence type="ECO:0000259" key="1">
    <source>
        <dbReference type="PROSITE" id="PS50181"/>
    </source>
</evidence>
<dbReference type="CDD" id="cd22162">
    <property type="entry name" value="F-box_AtSKIP3-like"/>
    <property type="match status" value="1"/>
</dbReference>
<gene>
    <name evidence="2" type="ORF">RHGRI_003788</name>
</gene>
<dbReference type="InterPro" id="IPR036047">
    <property type="entry name" value="F-box-like_dom_sf"/>
</dbReference>
<evidence type="ECO:0000313" key="3">
    <source>
        <dbReference type="Proteomes" id="UP000823749"/>
    </source>
</evidence>
<reference evidence="2" key="1">
    <citation type="submission" date="2020-08" db="EMBL/GenBank/DDBJ databases">
        <title>Plant Genome Project.</title>
        <authorList>
            <person name="Zhang R.-G."/>
        </authorList>
    </citation>
    <scope>NUCLEOTIDE SEQUENCE</scope>
    <source>
        <strain evidence="2">WSP0</strain>
        <tissue evidence="2">Leaf</tissue>
    </source>
</reference>
<organism evidence="2 3">
    <name type="scientific">Rhododendron griersonianum</name>
    <dbReference type="NCBI Taxonomy" id="479676"/>
    <lineage>
        <taxon>Eukaryota</taxon>
        <taxon>Viridiplantae</taxon>
        <taxon>Streptophyta</taxon>
        <taxon>Embryophyta</taxon>
        <taxon>Tracheophyta</taxon>
        <taxon>Spermatophyta</taxon>
        <taxon>Magnoliopsida</taxon>
        <taxon>eudicotyledons</taxon>
        <taxon>Gunneridae</taxon>
        <taxon>Pentapetalae</taxon>
        <taxon>asterids</taxon>
        <taxon>Ericales</taxon>
        <taxon>Ericaceae</taxon>
        <taxon>Ericoideae</taxon>
        <taxon>Rhodoreae</taxon>
        <taxon>Rhododendron</taxon>
    </lineage>
</organism>
<dbReference type="SUPFAM" id="SSF81383">
    <property type="entry name" value="F-box domain"/>
    <property type="match status" value="1"/>
</dbReference>
<dbReference type="Gene3D" id="1.20.1280.50">
    <property type="match status" value="1"/>
</dbReference>
<dbReference type="Proteomes" id="UP000823749">
    <property type="component" value="Chromosome 2"/>
</dbReference>
<dbReference type="PANTHER" id="PTHR32278:SF111">
    <property type="entry name" value="F-BOX PROTEIN PP2-B12-RELATED"/>
    <property type="match status" value="1"/>
</dbReference>
<keyword evidence="3" id="KW-1185">Reference proteome</keyword>
<name>A0AAV6L735_9ERIC</name>
<feature type="domain" description="F-box" evidence="1">
    <location>
        <begin position="3"/>
        <end position="49"/>
    </location>
</feature>
<evidence type="ECO:0000313" key="2">
    <source>
        <dbReference type="EMBL" id="KAG5560582.1"/>
    </source>
</evidence>
<dbReference type="EMBL" id="JACTNZ010000002">
    <property type="protein sequence ID" value="KAG5560582.1"/>
    <property type="molecule type" value="Genomic_DNA"/>
</dbReference>
<proteinExistence type="predicted"/>